<evidence type="ECO:0000256" key="4">
    <source>
        <dbReference type="ARBA" id="ARBA00022692"/>
    </source>
</evidence>
<keyword evidence="13" id="KW-1185">Reference proteome</keyword>
<keyword evidence="3" id="KW-1003">Cell membrane</keyword>
<evidence type="ECO:0000256" key="6">
    <source>
        <dbReference type="ARBA" id="ARBA00022840"/>
    </source>
</evidence>
<keyword evidence="5" id="KW-0547">Nucleotide-binding</keyword>
<dbReference type="GO" id="GO:0015421">
    <property type="term" value="F:ABC-type oligopeptide transporter activity"/>
    <property type="evidence" value="ECO:0007669"/>
    <property type="project" value="TreeGrafter"/>
</dbReference>
<dbReference type="Gene3D" id="3.40.50.300">
    <property type="entry name" value="P-loop containing nucleotide triphosphate hydrolases"/>
    <property type="match status" value="1"/>
</dbReference>
<dbReference type="InterPro" id="IPR003439">
    <property type="entry name" value="ABC_transporter-like_ATP-bd"/>
</dbReference>
<evidence type="ECO:0000256" key="5">
    <source>
        <dbReference type="ARBA" id="ARBA00022741"/>
    </source>
</evidence>
<dbReference type="InterPro" id="IPR039421">
    <property type="entry name" value="Type_1_exporter"/>
</dbReference>
<feature type="domain" description="ABC transporter" evidence="10">
    <location>
        <begin position="343"/>
        <end position="576"/>
    </location>
</feature>
<dbReference type="STRING" id="319652.IV80_GL000058"/>
<keyword evidence="2" id="KW-0813">Transport</keyword>
<keyword evidence="4 9" id="KW-0812">Transmembrane</keyword>
<dbReference type="PANTHER" id="PTHR43394:SF1">
    <property type="entry name" value="ATP-BINDING CASSETTE SUB-FAMILY B MEMBER 10, MITOCHONDRIAL"/>
    <property type="match status" value="1"/>
</dbReference>
<dbReference type="SUPFAM" id="SSF52540">
    <property type="entry name" value="P-loop containing nucleoside triphosphate hydrolases"/>
    <property type="match status" value="1"/>
</dbReference>
<feature type="transmembrane region" description="Helical" evidence="9">
    <location>
        <begin position="285"/>
        <end position="305"/>
    </location>
</feature>
<feature type="domain" description="ABC transmembrane type-1" evidence="11">
    <location>
        <begin position="24"/>
        <end position="308"/>
    </location>
</feature>
<dbReference type="InterPro" id="IPR017871">
    <property type="entry name" value="ABC_transporter-like_CS"/>
</dbReference>
<evidence type="ECO:0000256" key="1">
    <source>
        <dbReference type="ARBA" id="ARBA00004651"/>
    </source>
</evidence>
<protein>
    <submittedName>
        <fullName evidence="12">Multidrug ABC superfamily ATP binding cassette transporter, ABC protein</fullName>
    </submittedName>
</protein>
<evidence type="ECO:0000259" key="11">
    <source>
        <dbReference type="PROSITE" id="PS50929"/>
    </source>
</evidence>
<feature type="transmembrane region" description="Helical" evidence="9">
    <location>
        <begin position="60"/>
        <end position="78"/>
    </location>
</feature>
<proteinExistence type="predicted"/>
<dbReference type="Pfam" id="PF00664">
    <property type="entry name" value="ABC_membrane"/>
    <property type="match status" value="1"/>
</dbReference>
<reference evidence="12 13" key="1">
    <citation type="journal article" date="2015" name="Genome Announc.">
        <title>Expanding the biotechnology potential of lactobacilli through comparative genomics of 213 strains and associated genera.</title>
        <authorList>
            <person name="Sun Z."/>
            <person name="Harris H.M."/>
            <person name="McCann A."/>
            <person name="Guo C."/>
            <person name="Argimon S."/>
            <person name="Zhang W."/>
            <person name="Yang X."/>
            <person name="Jeffery I.B."/>
            <person name="Cooney J.C."/>
            <person name="Kagawa T.F."/>
            <person name="Liu W."/>
            <person name="Song Y."/>
            <person name="Salvetti E."/>
            <person name="Wrobel A."/>
            <person name="Rasinkangas P."/>
            <person name="Parkhill J."/>
            <person name="Rea M.C."/>
            <person name="O'Sullivan O."/>
            <person name="Ritari J."/>
            <person name="Douillard F.P."/>
            <person name="Paul Ross R."/>
            <person name="Yang R."/>
            <person name="Briner A.E."/>
            <person name="Felis G.E."/>
            <person name="de Vos W.M."/>
            <person name="Barrangou R."/>
            <person name="Klaenhammer T.R."/>
            <person name="Caufield P.W."/>
            <person name="Cui Y."/>
            <person name="Zhang H."/>
            <person name="O'Toole P.W."/>
        </authorList>
    </citation>
    <scope>NUCLEOTIDE SEQUENCE [LARGE SCALE GENOMIC DNA]</scope>
    <source>
        <strain evidence="12 13">DSM 17757</strain>
    </source>
</reference>
<comment type="subcellular location">
    <subcellularLocation>
        <location evidence="1">Cell membrane</location>
        <topology evidence="1">Multi-pass membrane protein</topology>
    </subcellularLocation>
</comment>
<sequence length="592" mass="66651">MEDFIVSIFRKLAWFFKIEKWNYLIGVLFLLLVAILNVVPPKIIGNLVQEISTRGLTGRSLILSLLILASVGILQYLFRFIWRARIFGGAARLEKTLRSRLFTHYMKMDQTFYQEHRTGDLMAHATNDLQAIQQVAGSGILSFADSIITGITTVVAMMTLVDWRLTLLAMIPFPLLAISAGYLGTKIHIAFRKSQAAFSRLNNKTQESIMGIKVIKSLGQDKQDTEDFEKLVDQTIKINRKVNMLDALFNPMTTILIGISYMITLVLGGSFVVHNVINIGQLVSFISYITMLIWPMFAIGNLFNIMERGNASYDRVNLLLHARSSIIDDKHAVQKRATGDLEFDVKSFTYPGDEQKSIENVYFKLLAGNTIGLVGRVGTGKSTLMKLILREFDDYQGAITVGGINIKDYALNSYLPSLGYVPEESFLFSDTIKNNIKFGDFEATDEEVKEAAKKSDLYEDILDQPDQFDTEVGEQGVSLSGGQRQRLAIARALIIKPEVLLLDDALSAVDGETEHEILQELRAERKDKTTIIAAHRLSSVMNADEILVLDDGHVIQRGTHAQLMNETGWYKEMFHRQQMETKIEKEGELRAE</sequence>
<dbReference type="PROSITE" id="PS50929">
    <property type="entry name" value="ABC_TM1F"/>
    <property type="match status" value="1"/>
</dbReference>
<dbReference type="AlphaFoldDB" id="A0A0R2J0M7"/>
<evidence type="ECO:0000256" key="7">
    <source>
        <dbReference type="ARBA" id="ARBA00022989"/>
    </source>
</evidence>
<evidence type="ECO:0000256" key="8">
    <source>
        <dbReference type="ARBA" id="ARBA00023136"/>
    </source>
</evidence>
<dbReference type="PROSITE" id="PS50893">
    <property type="entry name" value="ABC_TRANSPORTER_2"/>
    <property type="match status" value="1"/>
</dbReference>
<dbReference type="InterPro" id="IPR003593">
    <property type="entry name" value="AAA+_ATPase"/>
</dbReference>
<keyword evidence="6" id="KW-0067">ATP-binding</keyword>
<dbReference type="FunFam" id="3.40.50.300:FF:000221">
    <property type="entry name" value="Multidrug ABC transporter ATP-binding protein"/>
    <property type="match status" value="1"/>
</dbReference>
<accession>A0A0R2J0M7</accession>
<dbReference type="GO" id="GO:0016887">
    <property type="term" value="F:ATP hydrolysis activity"/>
    <property type="evidence" value="ECO:0007669"/>
    <property type="project" value="InterPro"/>
</dbReference>
<keyword evidence="7 9" id="KW-1133">Transmembrane helix</keyword>
<organism evidence="12 13">
    <name type="scientific">Pediococcus cellicola</name>
    <dbReference type="NCBI Taxonomy" id="319652"/>
    <lineage>
        <taxon>Bacteria</taxon>
        <taxon>Bacillati</taxon>
        <taxon>Bacillota</taxon>
        <taxon>Bacilli</taxon>
        <taxon>Lactobacillales</taxon>
        <taxon>Lactobacillaceae</taxon>
        <taxon>Pediococcus</taxon>
    </lineage>
</organism>
<dbReference type="InterPro" id="IPR011527">
    <property type="entry name" value="ABC1_TM_dom"/>
</dbReference>
<gene>
    <name evidence="12" type="ORF">IV80_GL000058</name>
</gene>
<dbReference type="GO" id="GO:0005524">
    <property type="term" value="F:ATP binding"/>
    <property type="evidence" value="ECO:0007669"/>
    <property type="project" value="UniProtKB-KW"/>
</dbReference>
<feature type="transmembrane region" description="Helical" evidence="9">
    <location>
        <begin position="167"/>
        <end position="185"/>
    </location>
</feature>
<dbReference type="SMART" id="SM00382">
    <property type="entry name" value="AAA"/>
    <property type="match status" value="1"/>
</dbReference>
<feature type="transmembrane region" description="Helical" evidence="9">
    <location>
        <begin position="21"/>
        <end position="40"/>
    </location>
</feature>
<dbReference type="InterPro" id="IPR036640">
    <property type="entry name" value="ABC1_TM_sf"/>
</dbReference>
<dbReference type="PANTHER" id="PTHR43394">
    <property type="entry name" value="ATP-DEPENDENT PERMEASE MDL1, MITOCHONDRIAL"/>
    <property type="match status" value="1"/>
</dbReference>
<dbReference type="Pfam" id="PF00005">
    <property type="entry name" value="ABC_tran"/>
    <property type="match status" value="1"/>
</dbReference>
<dbReference type="FunFam" id="1.20.1560.10:FF:000011">
    <property type="entry name" value="Multidrug ABC transporter ATP-binding protein"/>
    <property type="match status" value="1"/>
</dbReference>
<name>A0A0R2J0M7_9LACO</name>
<feature type="transmembrane region" description="Helical" evidence="9">
    <location>
        <begin position="140"/>
        <end position="161"/>
    </location>
</feature>
<evidence type="ECO:0000259" key="10">
    <source>
        <dbReference type="PROSITE" id="PS50893"/>
    </source>
</evidence>
<evidence type="ECO:0000313" key="13">
    <source>
        <dbReference type="Proteomes" id="UP000051568"/>
    </source>
</evidence>
<evidence type="ECO:0000256" key="9">
    <source>
        <dbReference type="SAM" id="Phobius"/>
    </source>
</evidence>
<dbReference type="PATRIC" id="fig|319652.3.peg.60"/>
<comment type="caution">
    <text evidence="12">The sequence shown here is derived from an EMBL/GenBank/DDBJ whole genome shotgun (WGS) entry which is preliminary data.</text>
</comment>
<dbReference type="Gene3D" id="1.20.1560.10">
    <property type="entry name" value="ABC transporter type 1, transmembrane domain"/>
    <property type="match status" value="1"/>
</dbReference>
<evidence type="ECO:0000256" key="3">
    <source>
        <dbReference type="ARBA" id="ARBA00022475"/>
    </source>
</evidence>
<evidence type="ECO:0000313" key="12">
    <source>
        <dbReference type="EMBL" id="KRN67517.1"/>
    </source>
</evidence>
<feature type="transmembrane region" description="Helical" evidence="9">
    <location>
        <begin position="247"/>
        <end position="273"/>
    </location>
</feature>
<dbReference type="InterPro" id="IPR027417">
    <property type="entry name" value="P-loop_NTPase"/>
</dbReference>
<dbReference type="CDD" id="cd18541">
    <property type="entry name" value="ABC_6TM_TmrB_like"/>
    <property type="match status" value="1"/>
</dbReference>
<dbReference type="PROSITE" id="PS00211">
    <property type="entry name" value="ABC_TRANSPORTER_1"/>
    <property type="match status" value="1"/>
</dbReference>
<dbReference type="SUPFAM" id="SSF90123">
    <property type="entry name" value="ABC transporter transmembrane region"/>
    <property type="match status" value="1"/>
</dbReference>
<dbReference type="Proteomes" id="UP000051568">
    <property type="component" value="Unassembled WGS sequence"/>
</dbReference>
<evidence type="ECO:0000256" key="2">
    <source>
        <dbReference type="ARBA" id="ARBA00022448"/>
    </source>
</evidence>
<keyword evidence="8 9" id="KW-0472">Membrane</keyword>
<dbReference type="GO" id="GO:0005886">
    <property type="term" value="C:plasma membrane"/>
    <property type="evidence" value="ECO:0007669"/>
    <property type="project" value="UniProtKB-SubCell"/>
</dbReference>
<dbReference type="EMBL" id="JQBR01000001">
    <property type="protein sequence ID" value="KRN67517.1"/>
    <property type="molecule type" value="Genomic_DNA"/>
</dbReference>